<feature type="transmembrane region" description="Helical" evidence="1">
    <location>
        <begin position="229"/>
        <end position="254"/>
    </location>
</feature>
<evidence type="ECO:0008006" key="4">
    <source>
        <dbReference type="Google" id="ProtNLM"/>
    </source>
</evidence>
<protein>
    <recommendedName>
        <fullName evidence="4">DUF3667 domain-containing protein</fullName>
    </recommendedName>
</protein>
<keyword evidence="1" id="KW-0812">Transmembrane</keyword>
<dbReference type="EMBL" id="JTDW01000001">
    <property type="protein sequence ID" value="KJD36936.1"/>
    <property type="molecule type" value="Genomic_DNA"/>
</dbReference>
<gene>
    <name evidence="2" type="ORF">PW52_00295</name>
</gene>
<dbReference type="STRING" id="1435349.PW52_00295"/>
<dbReference type="AlphaFoldDB" id="A0A0D7WCU6"/>
<dbReference type="RefSeq" id="WP_044630931.1">
    <property type="nucleotide sequence ID" value="NZ_JTDW01000001.1"/>
</dbReference>
<keyword evidence="1" id="KW-0472">Membrane</keyword>
<comment type="caution">
    <text evidence="2">The sequence shown here is derived from an EMBL/GenBank/DDBJ whole genome shotgun (WGS) entry which is preliminary data.</text>
</comment>
<feature type="transmembrane region" description="Helical" evidence="1">
    <location>
        <begin position="205"/>
        <end position="222"/>
    </location>
</feature>
<dbReference type="Proteomes" id="UP000032578">
    <property type="component" value="Unassembled WGS sequence"/>
</dbReference>
<feature type="transmembrane region" description="Helical" evidence="1">
    <location>
        <begin position="146"/>
        <end position="165"/>
    </location>
</feature>
<proteinExistence type="predicted"/>
<evidence type="ECO:0000313" key="3">
    <source>
        <dbReference type="Proteomes" id="UP000032578"/>
    </source>
</evidence>
<dbReference type="Pfam" id="PF12412">
    <property type="entry name" value="DUF3667"/>
    <property type="match status" value="1"/>
</dbReference>
<keyword evidence="3" id="KW-1185">Reference proteome</keyword>
<dbReference type="InterPro" id="IPR022134">
    <property type="entry name" value="DUF3667"/>
</dbReference>
<evidence type="ECO:0000313" key="2">
    <source>
        <dbReference type="EMBL" id="KJD36936.1"/>
    </source>
</evidence>
<dbReference type="PATRIC" id="fig|1435349.4.peg.61"/>
<feature type="transmembrane region" description="Helical" evidence="1">
    <location>
        <begin position="177"/>
        <end position="199"/>
    </location>
</feature>
<accession>A0A0D7WCU6</accession>
<dbReference type="OrthoDB" id="675873at2"/>
<keyword evidence="1" id="KW-1133">Transmembrane helix</keyword>
<name>A0A0D7WCU6_9FLAO</name>
<feature type="transmembrane region" description="Helical" evidence="1">
    <location>
        <begin position="84"/>
        <end position="101"/>
    </location>
</feature>
<sequence>MSIKNYIICKNCNHQIDGKYCSNCGEKIVEDKDFSVKSLISQAVNGVFNVDSKVLKSFYYLFFKPGKLSVLYVQGLRKPFMKPFQIFIIANILFFILLSKADILRIPSEIYFADVLGQQKIQTLSEVQGASVLEIKQLYDTKSINYSKSFVLILIPLYALVFWLLNFKKRYQFGKHLIFATHFFSFFLMFCIFLLLIPMSKPTRLIQILIFSINFLYLLFAIKTFYKGTWLLAILKGMAALVLSIALAVAYRGLISNLAFKLLY</sequence>
<reference evidence="2 3" key="1">
    <citation type="submission" date="2014-11" db="EMBL/GenBank/DDBJ databases">
        <title>Tamlana sedimentorum sp. nov., isolated from shallow sand sediments of the Sea of Japan.</title>
        <authorList>
            <person name="Romanenko L.A."/>
        </authorList>
    </citation>
    <scope>NUCLEOTIDE SEQUENCE [LARGE SCALE GENOMIC DNA]</scope>
    <source>
        <strain evidence="2 3">JCM 19808</strain>
    </source>
</reference>
<organism evidence="2 3">
    <name type="scientific">Neotamlana sedimentorum</name>
    <dbReference type="NCBI Taxonomy" id="1435349"/>
    <lineage>
        <taxon>Bacteria</taxon>
        <taxon>Pseudomonadati</taxon>
        <taxon>Bacteroidota</taxon>
        <taxon>Flavobacteriia</taxon>
        <taxon>Flavobacteriales</taxon>
        <taxon>Flavobacteriaceae</taxon>
        <taxon>Neotamlana</taxon>
    </lineage>
</organism>
<evidence type="ECO:0000256" key="1">
    <source>
        <dbReference type="SAM" id="Phobius"/>
    </source>
</evidence>